<keyword evidence="3" id="KW-0479">Metal-binding</keyword>
<name>A0A835I9H4_9MAGN</name>
<comment type="subcellular location">
    <subcellularLocation>
        <location evidence="1">Membrane</location>
        <topology evidence="1">Single-pass membrane protein</topology>
    </subcellularLocation>
</comment>
<accession>A0A835I9H4</accession>
<keyword evidence="2" id="KW-0812">Transmembrane</keyword>
<sequence length="106" mass="11731">MKTTAASFSSPAAYIDTLVNLHFPEGARKLNQEEIVGLSFEFLDAGSESTALEWIMVNLAKHQDIQLKLFNEIKGVIMASSDGSVQAHASEIINEEDLKMMAYLRL</sequence>
<dbReference type="GO" id="GO:0016020">
    <property type="term" value="C:membrane"/>
    <property type="evidence" value="ECO:0007669"/>
    <property type="project" value="UniProtKB-SubCell"/>
</dbReference>
<proteinExistence type="predicted"/>
<evidence type="ECO:0000256" key="3">
    <source>
        <dbReference type="ARBA" id="ARBA00022723"/>
    </source>
</evidence>
<evidence type="ECO:0000256" key="1">
    <source>
        <dbReference type="ARBA" id="ARBA00004167"/>
    </source>
</evidence>
<dbReference type="GO" id="GO:0016709">
    <property type="term" value="F:oxidoreductase activity, acting on paired donors, with incorporation or reduction of molecular oxygen, NAD(P)H as one donor, and incorporation of one atom of oxygen"/>
    <property type="evidence" value="ECO:0007669"/>
    <property type="project" value="TreeGrafter"/>
</dbReference>
<evidence type="ECO:0000256" key="2">
    <source>
        <dbReference type="ARBA" id="ARBA00022692"/>
    </source>
</evidence>
<dbReference type="GO" id="GO:0020037">
    <property type="term" value="F:heme binding"/>
    <property type="evidence" value="ECO:0007669"/>
    <property type="project" value="InterPro"/>
</dbReference>
<keyword evidence="4" id="KW-1133">Transmembrane helix</keyword>
<dbReference type="InterPro" id="IPR001128">
    <property type="entry name" value="Cyt_P450"/>
</dbReference>
<keyword evidence="7" id="KW-1185">Reference proteome</keyword>
<dbReference type="SUPFAM" id="SSF48264">
    <property type="entry name" value="Cytochrome P450"/>
    <property type="match status" value="1"/>
</dbReference>
<dbReference type="Pfam" id="PF00067">
    <property type="entry name" value="p450"/>
    <property type="match status" value="1"/>
</dbReference>
<dbReference type="AlphaFoldDB" id="A0A835I9H4"/>
<comment type="caution">
    <text evidence="6">The sequence shown here is derived from an EMBL/GenBank/DDBJ whole genome shotgun (WGS) entry which is preliminary data.</text>
</comment>
<dbReference type="InterPro" id="IPR051103">
    <property type="entry name" value="Plant_metabolite_P450s"/>
</dbReference>
<dbReference type="GO" id="GO:0005506">
    <property type="term" value="F:iron ion binding"/>
    <property type="evidence" value="ECO:0007669"/>
    <property type="project" value="InterPro"/>
</dbReference>
<dbReference type="EMBL" id="JADFTS010000003">
    <property type="protein sequence ID" value="KAF9614840.1"/>
    <property type="molecule type" value="Genomic_DNA"/>
</dbReference>
<evidence type="ECO:0000313" key="7">
    <source>
        <dbReference type="Proteomes" id="UP000631114"/>
    </source>
</evidence>
<organism evidence="6 7">
    <name type="scientific">Coptis chinensis</name>
    <dbReference type="NCBI Taxonomy" id="261450"/>
    <lineage>
        <taxon>Eukaryota</taxon>
        <taxon>Viridiplantae</taxon>
        <taxon>Streptophyta</taxon>
        <taxon>Embryophyta</taxon>
        <taxon>Tracheophyta</taxon>
        <taxon>Spermatophyta</taxon>
        <taxon>Magnoliopsida</taxon>
        <taxon>Ranunculales</taxon>
        <taxon>Ranunculaceae</taxon>
        <taxon>Coptidoideae</taxon>
        <taxon>Coptis</taxon>
    </lineage>
</organism>
<dbReference type="OrthoDB" id="2789670at2759"/>
<dbReference type="PANTHER" id="PTHR24298">
    <property type="entry name" value="FLAVONOID 3'-MONOOXYGENASE-RELATED"/>
    <property type="match status" value="1"/>
</dbReference>
<evidence type="ECO:0000313" key="6">
    <source>
        <dbReference type="EMBL" id="KAF9614840.1"/>
    </source>
</evidence>
<dbReference type="InterPro" id="IPR036396">
    <property type="entry name" value="Cyt_P450_sf"/>
</dbReference>
<dbReference type="Gene3D" id="1.10.630.10">
    <property type="entry name" value="Cytochrome P450"/>
    <property type="match status" value="1"/>
</dbReference>
<dbReference type="PANTHER" id="PTHR24298:SF800">
    <property type="entry name" value="CYTOCHROME P450 89A2-RELATED"/>
    <property type="match status" value="1"/>
</dbReference>
<dbReference type="GO" id="GO:0044550">
    <property type="term" value="P:secondary metabolite biosynthetic process"/>
    <property type="evidence" value="ECO:0007669"/>
    <property type="project" value="UniProtKB-ARBA"/>
</dbReference>
<dbReference type="Proteomes" id="UP000631114">
    <property type="component" value="Unassembled WGS sequence"/>
</dbReference>
<gene>
    <name evidence="6" type="ORF">IFM89_020896</name>
</gene>
<keyword evidence="5" id="KW-0472">Membrane</keyword>
<evidence type="ECO:0000256" key="4">
    <source>
        <dbReference type="ARBA" id="ARBA00022989"/>
    </source>
</evidence>
<reference evidence="6 7" key="1">
    <citation type="submission" date="2020-10" db="EMBL/GenBank/DDBJ databases">
        <title>The Coptis chinensis genome and diversification of protoberbering-type alkaloids.</title>
        <authorList>
            <person name="Wang B."/>
            <person name="Shu S."/>
            <person name="Song C."/>
            <person name="Liu Y."/>
        </authorList>
    </citation>
    <scope>NUCLEOTIDE SEQUENCE [LARGE SCALE GENOMIC DNA]</scope>
    <source>
        <strain evidence="6">HL-2020</strain>
        <tissue evidence="6">Leaf</tissue>
    </source>
</reference>
<evidence type="ECO:0000256" key="5">
    <source>
        <dbReference type="ARBA" id="ARBA00023136"/>
    </source>
</evidence>
<protein>
    <submittedName>
        <fullName evidence="6">Uncharacterized protein</fullName>
    </submittedName>
</protein>